<proteinExistence type="predicted"/>
<protein>
    <submittedName>
        <fullName evidence="2">Uncharacterized protein</fullName>
    </submittedName>
</protein>
<keyword evidence="1" id="KW-0472">Membrane</keyword>
<dbReference type="RefSeq" id="WP_163746310.1">
    <property type="nucleotide sequence ID" value="NZ_AP022596.1"/>
</dbReference>
<keyword evidence="1" id="KW-1133">Transmembrane helix</keyword>
<evidence type="ECO:0000256" key="1">
    <source>
        <dbReference type="SAM" id="Phobius"/>
    </source>
</evidence>
<dbReference type="KEGG" id="mhev:MHEL_07550"/>
<gene>
    <name evidence="2" type="ORF">MHEL_07550</name>
</gene>
<organism evidence="2 3">
    <name type="scientific">Mycolicibacterium helvum</name>
    <dbReference type="NCBI Taxonomy" id="1534349"/>
    <lineage>
        <taxon>Bacteria</taxon>
        <taxon>Bacillati</taxon>
        <taxon>Actinomycetota</taxon>
        <taxon>Actinomycetes</taxon>
        <taxon>Mycobacteriales</taxon>
        <taxon>Mycobacteriaceae</taxon>
        <taxon>Mycolicibacterium</taxon>
    </lineage>
</organism>
<dbReference type="AlphaFoldDB" id="A0A7I7SZR4"/>
<evidence type="ECO:0000313" key="2">
    <source>
        <dbReference type="EMBL" id="BBY62512.1"/>
    </source>
</evidence>
<sequence length="70" mass="7609">MAGNELDRDRVRAARDVARMHPALVAVVLGIPTAAAVALVWWLLGSATAVLMLLAALLFGGWSMVRKRRR</sequence>
<feature type="transmembrane region" description="Helical" evidence="1">
    <location>
        <begin position="21"/>
        <end position="43"/>
    </location>
</feature>
<reference evidence="2 3" key="1">
    <citation type="journal article" date="2019" name="Emerg. Microbes Infect.">
        <title>Comprehensive subspecies identification of 175 nontuberculous mycobacteria species based on 7547 genomic profiles.</title>
        <authorList>
            <person name="Matsumoto Y."/>
            <person name="Kinjo T."/>
            <person name="Motooka D."/>
            <person name="Nabeya D."/>
            <person name="Jung N."/>
            <person name="Uechi K."/>
            <person name="Horii T."/>
            <person name="Iida T."/>
            <person name="Fujita J."/>
            <person name="Nakamura S."/>
        </authorList>
    </citation>
    <scope>NUCLEOTIDE SEQUENCE [LARGE SCALE GENOMIC DNA]</scope>
    <source>
        <strain evidence="2 3">JCM 30396</strain>
    </source>
</reference>
<feature type="transmembrane region" description="Helical" evidence="1">
    <location>
        <begin position="49"/>
        <end position="65"/>
    </location>
</feature>
<dbReference type="EMBL" id="AP022596">
    <property type="protein sequence ID" value="BBY62512.1"/>
    <property type="molecule type" value="Genomic_DNA"/>
</dbReference>
<name>A0A7I7SZR4_9MYCO</name>
<keyword evidence="3" id="KW-1185">Reference proteome</keyword>
<accession>A0A7I7SZR4</accession>
<keyword evidence="1" id="KW-0812">Transmembrane</keyword>
<evidence type="ECO:0000313" key="3">
    <source>
        <dbReference type="Proteomes" id="UP000467148"/>
    </source>
</evidence>
<dbReference type="Proteomes" id="UP000467148">
    <property type="component" value="Chromosome"/>
</dbReference>